<dbReference type="AlphaFoldDB" id="A0A6H2A200"/>
<dbReference type="EMBL" id="MT144807">
    <property type="protein sequence ID" value="QJH99762.1"/>
    <property type="molecule type" value="Genomic_DNA"/>
</dbReference>
<dbReference type="EMBL" id="MT144441">
    <property type="protein sequence ID" value="QJA53681.1"/>
    <property type="molecule type" value="Genomic_DNA"/>
</dbReference>
<evidence type="ECO:0000313" key="2">
    <source>
        <dbReference type="EMBL" id="QJH99762.1"/>
    </source>
</evidence>
<gene>
    <name evidence="1" type="ORF">TM448A03787_0007</name>
    <name evidence="2" type="ORF">TM448B01667_0011</name>
</gene>
<sequence length="95" mass="11064">MKKPIALRLTGSRVTTVPAICRGDWGLHPAQRKRSAWSISHIPTGFRLVTIFSCFYARKCFRETASQIYHWDGQGETPKEFIDTYKPIAFRYLRE</sequence>
<organism evidence="1">
    <name type="scientific">viral metagenome</name>
    <dbReference type="NCBI Taxonomy" id="1070528"/>
    <lineage>
        <taxon>unclassified sequences</taxon>
        <taxon>metagenomes</taxon>
        <taxon>organismal metagenomes</taxon>
    </lineage>
</organism>
<accession>A0A6H2A200</accession>
<name>A0A6H2A200_9ZZZZ</name>
<evidence type="ECO:0000313" key="1">
    <source>
        <dbReference type="EMBL" id="QJA53681.1"/>
    </source>
</evidence>
<reference evidence="1" key="1">
    <citation type="submission" date="2020-03" db="EMBL/GenBank/DDBJ databases">
        <title>The deep terrestrial virosphere.</title>
        <authorList>
            <person name="Holmfeldt K."/>
            <person name="Nilsson E."/>
            <person name="Simone D."/>
            <person name="Lopez-Fernandez M."/>
            <person name="Wu X."/>
            <person name="de Brujin I."/>
            <person name="Lundin D."/>
            <person name="Andersson A."/>
            <person name="Bertilsson S."/>
            <person name="Dopson M."/>
        </authorList>
    </citation>
    <scope>NUCLEOTIDE SEQUENCE</scope>
    <source>
        <strain evidence="1">TM448A03787</strain>
        <strain evidence="2">TM448B01667</strain>
    </source>
</reference>
<protein>
    <submittedName>
        <fullName evidence="1">Uncharacterized protein</fullName>
    </submittedName>
</protein>
<proteinExistence type="predicted"/>